<dbReference type="Proteomes" id="UP000299102">
    <property type="component" value="Unassembled WGS sequence"/>
</dbReference>
<gene>
    <name evidence="2" type="ORF">EVAR_33884_1</name>
</gene>
<reference evidence="2 3" key="1">
    <citation type="journal article" date="2019" name="Commun. Biol.">
        <title>The bagworm genome reveals a unique fibroin gene that provides high tensile strength.</title>
        <authorList>
            <person name="Kono N."/>
            <person name="Nakamura H."/>
            <person name="Ohtoshi R."/>
            <person name="Tomita M."/>
            <person name="Numata K."/>
            <person name="Arakawa K."/>
        </authorList>
    </citation>
    <scope>NUCLEOTIDE SEQUENCE [LARGE SCALE GENOMIC DNA]</scope>
</reference>
<sequence>MEKKMFSSIEGNQLIQSASPRAPAGRGCRKKCRNVNCALFTSDLYGSARIKGRRRVQLNKLQHGITSDDIRLQVGPGRVPRARVSVFWSAFTFGNGIHTLRVP</sequence>
<organism evidence="2 3">
    <name type="scientific">Eumeta variegata</name>
    <name type="common">Bagworm moth</name>
    <name type="synonym">Eumeta japonica</name>
    <dbReference type="NCBI Taxonomy" id="151549"/>
    <lineage>
        <taxon>Eukaryota</taxon>
        <taxon>Metazoa</taxon>
        <taxon>Ecdysozoa</taxon>
        <taxon>Arthropoda</taxon>
        <taxon>Hexapoda</taxon>
        <taxon>Insecta</taxon>
        <taxon>Pterygota</taxon>
        <taxon>Neoptera</taxon>
        <taxon>Endopterygota</taxon>
        <taxon>Lepidoptera</taxon>
        <taxon>Glossata</taxon>
        <taxon>Ditrysia</taxon>
        <taxon>Tineoidea</taxon>
        <taxon>Psychidae</taxon>
        <taxon>Oiketicinae</taxon>
        <taxon>Eumeta</taxon>
    </lineage>
</organism>
<evidence type="ECO:0000256" key="1">
    <source>
        <dbReference type="SAM" id="MobiDB-lite"/>
    </source>
</evidence>
<evidence type="ECO:0000313" key="3">
    <source>
        <dbReference type="Proteomes" id="UP000299102"/>
    </source>
</evidence>
<dbReference type="AlphaFoldDB" id="A0A4C1WJE4"/>
<feature type="region of interest" description="Disordered" evidence="1">
    <location>
        <begin position="1"/>
        <end position="28"/>
    </location>
</feature>
<evidence type="ECO:0000313" key="2">
    <source>
        <dbReference type="EMBL" id="GBP51133.1"/>
    </source>
</evidence>
<comment type="caution">
    <text evidence="2">The sequence shown here is derived from an EMBL/GenBank/DDBJ whole genome shotgun (WGS) entry which is preliminary data.</text>
</comment>
<keyword evidence="3" id="KW-1185">Reference proteome</keyword>
<accession>A0A4C1WJE4</accession>
<protein>
    <submittedName>
        <fullName evidence="2">Uncharacterized protein</fullName>
    </submittedName>
</protein>
<dbReference type="EMBL" id="BGZK01000575">
    <property type="protein sequence ID" value="GBP51133.1"/>
    <property type="molecule type" value="Genomic_DNA"/>
</dbReference>
<proteinExistence type="predicted"/>
<name>A0A4C1WJE4_EUMVA</name>
<feature type="compositionally biased region" description="Polar residues" evidence="1">
    <location>
        <begin position="9"/>
        <end position="19"/>
    </location>
</feature>